<protein>
    <submittedName>
        <fullName evidence="1">Uncharacterized protein</fullName>
    </submittedName>
</protein>
<dbReference type="AlphaFoldDB" id="A0AAD4SR08"/>
<reference evidence="1" key="1">
    <citation type="submission" date="2022-04" db="EMBL/GenBank/DDBJ databases">
        <title>A functionally conserved STORR gene fusion in Papaver species that diverged 16.8 million years ago.</title>
        <authorList>
            <person name="Catania T."/>
        </authorList>
    </citation>
    <scope>NUCLEOTIDE SEQUENCE</scope>
    <source>
        <strain evidence="1">S-188037</strain>
    </source>
</reference>
<dbReference type="Proteomes" id="UP001202328">
    <property type="component" value="Unassembled WGS sequence"/>
</dbReference>
<organism evidence="1 2">
    <name type="scientific">Papaver atlanticum</name>
    <dbReference type="NCBI Taxonomy" id="357466"/>
    <lineage>
        <taxon>Eukaryota</taxon>
        <taxon>Viridiplantae</taxon>
        <taxon>Streptophyta</taxon>
        <taxon>Embryophyta</taxon>
        <taxon>Tracheophyta</taxon>
        <taxon>Spermatophyta</taxon>
        <taxon>Magnoliopsida</taxon>
        <taxon>Ranunculales</taxon>
        <taxon>Papaveraceae</taxon>
        <taxon>Papaveroideae</taxon>
        <taxon>Papaver</taxon>
    </lineage>
</organism>
<proteinExistence type="predicted"/>
<evidence type="ECO:0000313" key="1">
    <source>
        <dbReference type="EMBL" id="KAI3917384.1"/>
    </source>
</evidence>
<keyword evidence="2" id="KW-1185">Reference proteome</keyword>
<sequence>MVKWFFWIKQHIVDENNDSAAAADDIFQKINMKGTFPRAVIIDDFAEFFDDTNCKKRYGGNYRGLDLAMVCTLALCRPRKQDFQHLIYDIVVSSGDQHIQAIAMSHIYINIIKQWKTTARIVISKRRPE</sequence>
<accession>A0AAD4SR08</accession>
<name>A0AAD4SR08_9MAGN</name>
<gene>
    <name evidence="1" type="ORF">MKW98_027303</name>
</gene>
<comment type="caution">
    <text evidence="1">The sequence shown here is derived from an EMBL/GenBank/DDBJ whole genome shotgun (WGS) entry which is preliminary data.</text>
</comment>
<dbReference type="EMBL" id="JAJJMB010008995">
    <property type="protein sequence ID" value="KAI3917384.1"/>
    <property type="molecule type" value="Genomic_DNA"/>
</dbReference>
<evidence type="ECO:0000313" key="2">
    <source>
        <dbReference type="Proteomes" id="UP001202328"/>
    </source>
</evidence>